<sequence>MGGWSACSIPEREGFLFFFHARLRTIAAHTLVNESKRCPREKDRGGKDGQVVDPYRALERVAQASLGNRHAGPYGGRLFRRVTSADTCHDEGKFLRYQNTRLHRGHIHRDTETPESSLINRLSITILDVRSYKTVAAVARCYTLKRHGTPPKLSQYSCVTDPLVSAFASILGTRDARVPAVTFRSHHPIETAAIGSAASQKPIT</sequence>
<accession>A0A182SDK3</accession>
<keyword evidence="2" id="KW-1185">Reference proteome</keyword>
<proteinExistence type="predicted"/>
<reference evidence="2" key="1">
    <citation type="submission" date="2013-09" db="EMBL/GenBank/DDBJ databases">
        <title>The Genome Sequence of Anopheles maculatus species B.</title>
        <authorList>
            <consortium name="The Broad Institute Genomics Platform"/>
            <person name="Neafsey D.E."/>
            <person name="Besansky N."/>
            <person name="Howell P."/>
            <person name="Walton C."/>
            <person name="Young S.K."/>
            <person name="Zeng Q."/>
            <person name="Gargeya S."/>
            <person name="Fitzgerald M."/>
            <person name="Haas B."/>
            <person name="Abouelleil A."/>
            <person name="Allen A.W."/>
            <person name="Alvarado L."/>
            <person name="Arachchi H.M."/>
            <person name="Berlin A.M."/>
            <person name="Chapman S.B."/>
            <person name="Gainer-Dewar J."/>
            <person name="Goldberg J."/>
            <person name="Griggs A."/>
            <person name="Gujja S."/>
            <person name="Hansen M."/>
            <person name="Howarth C."/>
            <person name="Imamovic A."/>
            <person name="Ireland A."/>
            <person name="Larimer J."/>
            <person name="McCowan C."/>
            <person name="Murphy C."/>
            <person name="Pearson M."/>
            <person name="Poon T.W."/>
            <person name="Priest M."/>
            <person name="Roberts A."/>
            <person name="Saif S."/>
            <person name="Shea T."/>
            <person name="Sisk P."/>
            <person name="Sykes S."/>
            <person name="Wortman J."/>
            <person name="Nusbaum C."/>
            <person name="Birren B."/>
        </authorList>
    </citation>
    <scope>NUCLEOTIDE SEQUENCE [LARGE SCALE GENOMIC DNA]</scope>
    <source>
        <strain evidence="2">maculatus3</strain>
    </source>
</reference>
<protein>
    <submittedName>
        <fullName evidence="1">Uncharacterized protein</fullName>
    </submittedName>
</protein>
<dbReference type="EnsemblMetazoa" id="AMAM004629-RA">
    <property type="protein sequence ID" value="AMAM004629-PA"/>
    <property type="gene ID" value="AMAM004629"/>
</dbReference>
<dbReference type="AlphaFoldDB" id="A0A182SDK3"/>
<reference evidence="1" key="2">
    <citation type="submission" date="2020-05" db="UniProtKB">
        <authorList>
            <consortium name="EnsemblMetazoa"/>
        </authorList>
    </citation>
    <scope>IDENTIFICATION</scope>
    <source>
        <strain evidence="1">maculatus3</strain>
    </source>
</reference>
<organism evidence="1 2">
    <name type="scientific">Anopheles maculatus</name>
    <dbReference type="NCBI Taxonomy" id="74869"/>
    <lineage>
        <taxon>Eukaryota</taxon>
        <taxon>Metazoa</taxon>
        <taxon>Ecdysozoa</taxon>
        <taxon>Arthropoda</taxon>
        <taxon>Hexapoda</taxon>
        <taxon>Insecta</taxon>
        <taxon>Pterygota</taxon>
        <taxon>Neoptera</taxon>
        <taxon>Endopterygota</taxon>
        <taxon>Diptera</taxon>
        <taxon>Nematocera</taxon>
        <taxon>Culicoidea</taxon>
        <taxon>Culicidae</taxon>
        <taxon>Anophelinae</taxon>
        <taxon>Anopheles</taxon>
        <taxon>Anopheles maculatus group</taxon>
    </lineage>
</organism>
<dbReference type="Proteomes" id="UP000075901">
    <property type="component" value="Unassembled WGS sequence"/>
</dbReference>
<evidence type="ECO:0000313" key="2">
    <source>
        <dbReference type="Proteomes" id="UP000075901"/>
    </source>
</evidence>
<dbReference type="VEuPathDB" id="VectorBase:AMAM004629"/>
<name>A0A182SDK3_9DIPT</name>
<evidence type="ECO:0000313" key="1">
    <source>
        <dbReference type="EnsemblMetazoa" id="AMAM004629-PA"/>
    </source>
</evidence>